<dbReference type="PANTHER" id="PTHR24366:SF140">
    <property type="entry name" value="IP22191P"/>
    <property type="match status" value="1"/>
</dbReference>
<dbReference type="InterPro" id="IPR003591">
    <property type="entry name" value="Leu-rich_rpt_typical-subtyp"/>
</dbReference>
<feature type="compositionally biased region" description="Basic and acidic residues" evidence="6">
    <location>
        <begin position="662"/>
        <end position="674"/>
    </location>
</feature>
<keyword evidence="7" id="KW-0472">Membrane</keyword>
<evidence type="ECO:0000256" key="2">
    <source>
        <dbReference type="ARBA" id="ARBA00022729"/>
    </source>
</evidence>
<dbReference type="InterPro" id="IPR001611">
    <property type="entry name" value="Leu-rich_rpt"/>
</dbReference>
<evidence type="ECO:0000256" key="3">
    <source>
        <dbReference type="ARBA" id="ARBA00022737"/>
    </source>
</evidence>
<keyword evidence="10" id="KW-1185">Reference proteome</keyword>
<dbReference type="SMART" id="SM00082">
    <property type="entry name" value="LRRCT"/>
    <property type="match status" value="1"/>
</dbReference>
<dbReference type="SUPFAM" id="SSF52058">
    <property type="entry name" value="L domain-like"/>
    <property type="match status" value="1"/>
</dbReference>
<name>A0ABQ8S7U8_PERAM</name>
<dbReference type="SMART" id="SM00369">
    <property type="entry name" value="LRR_TYP"/>
    <property type="match status" value="4"/>
</dbReference>
<dbReference type="InterPro" id="IPR003599">
    <property type="entry name" value="Ig_sub"/>
</dbReference>
<accession>A0ABQ8S7U8</accession>
<dbReference type="SMART" id="SM00408">
    <property type="entry name" value="IGc2"/>
    <property type="match status" value="1"/>
</dbReference>
<dbReference type="PANTHER" id="PTHR24366">
    <property type="entry name" value="IG(IMMUNOGLOBULIN) AND LRR(LEUCINE RICH REPEAT) DOMAINS"/>
    <property type="match status" value="1"/>
</dbReference>
<feature type="compositionally biased region" description="Low complexity" evidence="6">
    <location>
        <begin position="754"/>
        <end position="764"/>
    </location>
</feature>
<feature type="region of interest" description="Disordered" evidence="6">
    <location>
        <begin position="640"/>
        <end position="704"/>
    </location>
</feature>
<dbReference type="PROSITE" id="PS51450">
    <property type="entry name" value="LRR"/>
    <property type="match status" value="1"/>
</dbReference>
<dbReference type="InterPro" id="IPR032675">
    <property type="entry name" value="LRR_dom_sf"/>
</dbReference>
<evidence type="ECO:0000313" key="10">
    <source>
        <dbReference type="Proteomes" id="UP001148838"/>
    </source>
</evidence>
<evidence type="ECO:0000256" key="1">
    <source>
        <dbReference type="ARBA" id="ARBA00022614"/>
    </source>
</evidence>
<keyword evidence="5" id="KW-0325">Glycoprotein</keyword>
<dbReference type="Gene3D" id="3.80.10.10">
    <property type="entry name" value="Ribonuclease Inhibitor"/>
    <property type="match status" value="2"/>
</dbReference>
<dbReference type="InterPro" id="IPR013098">
    <property type="entry name" value="Ig_I-set"/>
</dbReference>
<feature type="transmembrane region" description="Helical" evidence="7">
    <location>
        <begin position="611"/>
        <end position="634"/>
    </location>
</feature>
<keyword evidence="4" id="KW-1015">Disulfide bond</keyword>
<dbReference type="Pfam" id="PF13855">
    <property type="entry name" value="LRR_8"/>
    <property type="match status" value="1"/>
</dbReference>
<evidence type="ECO:0000256" key="6">
    <source>
        <dbReference type="SAM" id="MobiDB-lite"/>
    </source>
</evidence>
<organism evidence="9 10">
    <name type="scientific">Periplaneta americana</name>
    <name type="common">American cockroach</name>
    <name type="synonym">Blatta americana</name>
    <dbReference type="NCBI Taxonomy" id="6978"/>
    <lineage>
        <taxon>Eukaryota</taxon>
        <taxon>Metazoa</taxon>
        <taxon>Ecdysozoa</taxon>
        <taxon>Arthropoda</taxon>
        <taxon>Hexapoda</taxon>
        <taxon>Insecta</taxon>
        <taxon>Pterygota</taxon>
        <taxon>Neoptera</taxon>
        <taxon>Polyneoptera</taxon>
        <taxon>Dictyoptera</taxon>
        <taxon>Blattodea</taxon>
        <taxon>Blattoidea</taxon>
        <taxon>Blattidae</taxon>
        <taxon>Blattinae</taxon>
        <taxon>Periplaneta</taxon>
    </lineage>
</organism>
<reference evidence="9 10" key="1">
    <citation type="journal article" date="2022" name="Allergy">
        <title>Genome assembly and annotation of Periplaneta americana reveal a comprehensive cockroach allergen profile.</title>
        <authorList>
            <person name="Wang L."/>
            <person name="Xiong Q."/>
            <person name="Saelim N."/>
            <person name="Wang L."/>
            <person name="Nong W."/>
            <person name="Wan A.T."/>
            <person name="Shi M."/>
            <person name="Liu X."/>
            <person name="Cao Q."/>
            <person name="Hui J.H.L."/>
            <person name="Sookrung N."/>
            <person name="Leung T.F."/>
            <person name="Tungtrongchitr A."/>
            <person name="Tsui S.K.W."/>
        </authorList>
    </citation>
    <scope>NUCLEOTIDE SEQUENCE [LARGE SCALE GENOMIC DNA]</scope>
    <source>
        <strain evidence="9">PWHHKU_190912</strain>
    </source>
</reference>
<dbReference type="EMBL" id="JAJSOF020000033">
    <property type="protein sequence ID" value="KAJ4429846.1"/>
    <property type="molecule type" value="Genomic_DNA"/>
</dbReference>
<evidence type="ECO:0000256" key="5">
    <source>
        <dbReference type="ARBA" id="ARBA00023180"/>
    </source>
</evidence>
<dbReference type="SMART" id="SM00409">
    <property type="entry name" value="IG"/>
    <property type="match status" value="1"/>
</dbReference>
<keyword evidence="7" id="KW-0812">Transmembrane</keyword>
<dbReference type="PROSITE" id="PS50835">
    <property type="entry name" value="IG_LIKE"/>
    <property type="match status" value="1"/>
</dbReference>
<evidence type="ECO:0000259" key="8">
    <source>
        <dbReference type="PROSITE" id="PS50835"/>
    </source>
</evidence>
<feature type="region of interest" description="Disordered" evidence="6">
    <location>
        <begin position="720"/>
        <end position="816"/>
    </location>
</feature>
<dbReference type="InterPro" id="IPR000483">
    <property type="entry name" value="Cys-rich_flank_reg_C"/>
</dbReference>
<dbReference type="Proteomes" id="UP001148838">
    <property type="component" value="Unassembled WGS sequence"/>
</dbReference>
<dbReference type="InterPro" id="IPR036179">
    <property type="entry name" value="Ig-like_dom_sf"/>
</dbReference>
<dbReference type="Gene3D" id="2.60.40.10">
    <property type="entry name" value="Immunoglobulins"/>
    <property type="match status" value="1"/>
</dbReference>
<keyword evidence="3" id="KW-0677">Repeat</keyword>
<gene>
    <name evidence="9" type="ORF">ANN_22050</name>
</gene>
<evidence type="ECO:0000313" key="9">
    <source>
        <dbReference type="EMBL" id="KAJ4429846.1"/>
    </source>
</evidence>
<protein>
    <recommendedName>
        <fullName evidence="8">Ig-like domain-containing protein</fullName>
    </recommendedName>
</protein>
<dbReference type="InterPro" id="IPR013783">
    <property type="entry name" value="Ig-like_fold"/>
</dbReference>
<dbReference type="InterPro" id="IPR007110">
    <property type="entry name" value="Ig-like_dom"/>
</dbReference>
<sequence length="816" mass="90304">MRVRSEDSSKDYPAFAFRLGKTWEKPNQVIKSKGLMPRTRHRPSGTPEANYAKDFCLRRPVLNSRTANSIFKVCHGSLYAVTWLVDEPREFNLPTLPQRCITYLPEKLPSKYGVHSEEYLPIRTVTPVVAEMTQGSKLKKCNIIVVVCERAFEKSINFIRIWKYVFYVDEKRDGKIGALRADITAGGSRLRGPRFLHPGSLYQHGLGGRRAGGLLTRSLDPDSRDPTREGTRWPAGLQVRGDRTNTAEETETKSSLLFANLGGLCDCKWKSGKESATCVNARLTEIPKGLDAGTQILNLTGNKLGTIEKDAFEEAKLLNLQKVYLSKCRIKTLDRHAFRLLINLVELDLSHNSLSAVPSHVFDSVPELRELKLSGNPIQRILNDAFIGVPTLVRLELSECLLGTVEARAFSGLENTLEWLKLDKNKLVNVKSSTLIAMQNLHGLELAENPWNCTCELRPLREWMLRQNIPYDVPPVCTHPPRLKDKAWDKLDLDEFACKPNITASEAVTTGVEGRNVTMSCNIGGIPEPRVKWLWRNRVIANLSGVPYSNGRKMYMVHVTEYASNLTISTADMQDAGMYVCTAENKAGKVEAQVTLSVLRRPPDTGLSGRVLVASIIVAALFVLASCLIVLCVCSVRRRQQGGGSGRWQGQAQSGMTRGGRRRDDSYEKIEMNHKGPSMLNHAGGCAGRGGLPKSGNNVLPPGQNAEVAVVGPMMMKQRTRHGEYRGVPSVDTDLGEDDAEEDEEGGYEDEVETPTPTTVVSSTRDGKMSWSGPRSSDDTPSSHRTSDASEVRSSAMSDNADLHIPRCSGGYLDNR</sequence>
<feature type="compositionally biased region" description="Basic and acidic residues" evidence="6">
    <location>
        <begin position="776"/>
        <end position="791"/>
    </location>
</feature>
<keyword evidence="2" id="KW-0732">Signal</keyword>
<feature type="compositionally biased region" description="Acidic residues" evidence="6">
    <location>
        <begin position="734"/>
        <end position="753"/>
    </location>
</feature>
<dbReference type="SUPFAM" id="SSF48726">
    <property type="entry name" value="Immunoglobulin"/>
    <property type="match status" value="1"/>
</dbReference>
<keyword evidence="7" id="KW-1133">Transmembrane helix</keyword>
<proteinExistence type="predicted"/>
<keyword evidence="1" id="KW-0433">Leucine-rich repeat</keyword>
<evidence type="ECO:0000256" key="4">
    <source>
        <dbReference type="ARBA" id="ARBA00023157"/>
    </source>
</evidence>
<evidence type="ECO:0000256" key="7">
    <source>
        <dbReference type="SAM" id="Phobius"/>
    </source>
</evidence>
<dbReference type="InterPro" id="IPR003598">
    <property type="entry name" value="Ig_sub2"/>
</dbReference>
<feature type="domain" description="Ig-like" evidence="8">
    <location>
        <begin position="500"/>
        <end position="597"/>
    </location>
</feature>
<comment type="caution">
    <text evidence="9">The sequence shown here is derived from an EMBL/GenBank/DDBJ whole genome shotgun (WGS) entry which is preliminary data.</text>
</comment>
<dbReference type="Pfam" id="PF07679">
    <property type="entry name" value="I-set"/>
    <property type="match status" value="1"/>
</dbReference>